<sequence>LQDSICEYFSNVECCIEKTPCLSEPPFNFAFDNLGRKLHLLPSGTALPKDFHLIASLPEGDVISDQQAAETVHLVVAGGNDWCTPIQRVFNKTHDSAAWALLVLELRSGNAHFEILSRNSKPATKSNESTILWLLPICMEPPQKPRTVKKILVKKSPEKTTTASSGSVTRVTKTPNGTKIVRKKIIVRDEHVSVTGTEKSESIGTKKKINDNMSISDKNDSDIISSIDNNNTSNCTSNKSNEHNGSSTDKNAKSREVAKKTEQMNTDRSGIDSGVSLTDSDNEKSQKNDLSALEESNDRDTDKNEWVTPCTTPDPGLQLIETDKKYDTKENAVDISTSFTIALPTNETTSHQRMNSENIPEKVMKNDETSTADEERSSCESAQNRRHMNACISSDERCSPTLSSTSSRLSPPSDVSERVIPKQKLVNNNDSIATFGKEIDSNFRRTSTLHDSLQRNDLLRTDIQMPVQVLQQVLKKLTFKELGELRRVHPHWDELCGQALNSGYYEIVKKADKMLTECQRRVRNERQLHNVLALLTNLQVHILNPIDILRPAMDEGVCCFVYGKLLDKIFAIVLNAKRMMNGEYDLEVDWKSVADLAREAQIHYKTNLEAVMEEKLSDVVRLKALQRIQRIDSFIVDSTVVKLENHQVKSNSSYRAAHMARDDLEWEIEQLRQQNSQLRKDNRDLKKDYMRLESRVEMLENKFKTMARLLQ</sequence>
<name>A0A0M3JXH1_ANISI</name>
<dbReference type="WBParaSite" id="ASIM_0001304801-mRNA-1">
    <property type="protein sequence ID" value="ASIM_0001304801-mRNA-1"/>
    <property type="gene ID" value="ASIM_0001304801"/>
</dbReference>
<reference evidence="3" key="1">
    <citation type="submission" date="2017-02" db="UniProtKB">
        <authorList>
            <consortium name="WormBaseParasite"/>
        </authorList>
    </citation>
    <scope>IDENTIFICATION</scope>
</reference>
<feature type="compositionally biased region" description="Basic and acidic residues" evidence="2">
    <location>
        <begin position="359"/>
        <end position="378"/>
    </location>
</feature>
<feature type="compositionally biased region" description="Low complexity" evidence="2">
    <location>
        <begin position="211"/>
        <end position="239"/>
    </location>
</feature>
<feature type="compositionally biased region" description="Polar residues" evidence="2">
    <location>
        <begin position="344"/>
        <end position="358"/>
    </location>
</feature>
<feature type="region of interest" description="Disordered" evidence="2">
    <location>
        <begin position="211"/>
        <end position="318"/>
    </location>
</feature>
<feature type="compositionally biased region" description="Basic and acidic residues" evidence="2">
    <location>
        <begin position="296"/>
        <end position="305"/>
    </location>
</feature>
<keyword evidence="1" id="KW-0175">Coiled coil</keyword>
<dbReference type="AlphaFoldDB" id="A0A0M3JXH1"/>
<feature type="coiled-coil region" evidence="1">
    <location>
        <begin position="654"/>
        <end position="709"/>
    </location>
</feature>
<evidence type="ECO:0000313" key="3">
    <source>
        <dbReference type="WBParaSite" id="ASIM_0001304801-mRNA-1"/>
    </source>
</evidence>
<feature type="compositionally biased region" description="Low complexity" evidence="2">
    <location>
        <begin position="399"/>
        <end position="413"/>
    </location>
</feature>
<accession>A0A0M3JXH1</accession>
<feature type="region of interest" description="Disordered" evidence="2">
    <location>
        <begin position="344"/>
        <end position="417"/>
    </location>
</feature>
<organism evidence="3">
    <name type="scientific">Anisakis simplex</name>
    <name type="common">Herring worm</name>
    <dbReference type="NCBI Taxonomy" id="6269"/>
    <lineage>
        <taxon>Eukaryota</taxon>
        <taxon>Metazoa</taxon>
        <taxon>Ecdysozoa</taxon>
        <taxon>Nematoda</taxon>
        <taxon>Chromadorea</taxon>
        <taxon>Rhabditida</taxon>
        <taxon>Spirurina</taxon>
        <taxon>Ascaridomorpha</taxon>
        <taxon>Ascaridoidea</taxon>
        <taxon>Anisakidae</taxon>
        <taxon>Anisakis</taxon>
        <taxon>Anisakis simplex complex</taxon>
    </lineage>
</organism>
<feature type="compositionally biased region" description="Basic and acidic residues" evidence="2">
    <location>
        <begin position="250"/>
        <end position="262"/>
    </location>
</feature>
<evidence type="ECO:0000256" key="2">
    <source>
        <dbReference type="SAM" id="MobiDB-lite"/>
    </source>
</evidence>
<proteinExistence type="predicted"/>
<protein>
    <submittedName>
        <fullName evidence="3">F-box domain-containing protein</fullName>
    </submittedName>
</protein>
<evidence type="ECO:0000256" key="1">
    <source>
        <dbReference type="SAM" id="Coils"/>
    </source>
</evidence>